<evidence type="ECO:0000256" key="1">
    <source>
        <dbReference type="ARBA" id="ARBA00012528"/>
    </source>
</evidence>
<dbReference type="InterPro" id="IPR050469">
    <property type="entry name" value="Diguanylate_Cyclase"/>
</dbReference>
<name>A0A7S6UL05_9GAMM</name>
<proteinExistence type="predicted"/>
<keyword evidence="7" id="KW-1185">Reference proteome</keyword>
<dbReference type="SMART" id="SM00448">
    <property type="entry name" value="REC"/>
    <property type="match status" value="1"/>
</dbReference>
<evidence type="ECO:0000313" key="6">
    <source>
        <dbReference type="EMBL" id="QOW22186.1"/>
    </source>
</evidence>
<dbReference type="PANTHER" id="PTHR45138">
    <property type="entry name" value="REGULATORY COMPONENTS OF SENSORY TRANSDUCTION SYSTEM"/>
    <property type="match status" value="1"/>
</dbReference>
<reference evidence="6 7" key="1">
    <citation type="submission" date="2020-10" db="EMBL/GenBank/DDBJ databases">
        <title>complete genome sequencing of Lysobacter sp. H23M41.</title>
        <authorList>
            <person name="Bae J.-W."/>
            <person name="Lee S.-Y."/>
        </authorList>
    </citation>
    <scope>NUCLEOTIDE SEQUENCE [LARGE SCALE GENOMIC DNA]</scope>
    <source>
        <strain evidence="6 7">H23M41</strain>
    </source>
</reference>
<dbReference type="SMART" id="SM00267">
    <property type="entry name" value="GGDEF"/>
    <property type="match status" value="1"/>
</dbReference>
<dbReference type="InterPro" id="IPR029787">
    <property type="entry name" value="Nucleotide_cyclase"/>
</dbReference>
<dbReference type="RefSeq" id="WP_194034729.1">
    <property type="nucleotide sequence ID" value="NZ_CP063657.1"/>
</dbReference>
<dbReference type="EC" id="2.7.7.65" evidence="1"/>
<dbReference type="CDD" id="cd01949">
    <property type="entry name" value="GGDEF"/>
    <property type="match status" value="1"/>
</dbReference>
<organism evidence="6 7">
    <name type="scientific">Novilysobacter avium</name>
    <dbReference type="NCBI Taxonomy" id="2781023"/>
    <lineage>
        <taxon>Bacteria</taxon>
        <taxon>Pseudomonadati</taxon>
        <taxon>Pseudomonadota</taxon>
        <taxon>Gammaproteobacteria</taxon>
        <taxon>Lysobacterales</taxon>
        <taxon>Lysobacteraceae</taxon>
        <taxon>Novilysobacter</taxon>
    </lineage>
</organism>
<dbReference type="SUPFAM" id="SSF55073">
    <property type="entry name" value="Nucleotide cyclase"/>
    <property type="match status" value="1"/>
</dbReference>
<feature type="domain" description="GGDEF" evidence="5">
    <location>
        <begin position="177"/>
        <end position="313"/>
    </location>
</feature>
<dbReference type="EMBL" id="CP063657">
    <property type="protein sequence ID" value="QOW22186.1"/>
    <property type="molecule type" value="Genomic_DNA"/>
</dbReference>
<dbReference type="PROSITE" id="PS50110">
    <property type="entry name" value="RESPONSE_REGULATORY"/>
    <property type="match status" value="1"/>
</dbReference>
<comment type="catalytic activity">
    <reaction evidence="2">
        <text>2 GTP = 3',3'-c-di-GMP + 2 diphosphate</text>
        <dbReference type="Rhea" id="RHEA:24898"/>
        <dbReference type="ChEBI" id="CHEBI:33019"/>
        <dbReference type="ChEBI" id="CHEBI:37565"/>
        <dbReference type="ChEBI" id="CHEBI:58805"/>
        <dbReference type="EC" id="2.7.7.65"/>
    </reaction>
</comment>
<dbReference type="NCBIfam" id="TIGR00254">
    <property type="entry name" value="GGDEF"/>
    <property type="match status" value="1"/>
</dbReference>
<dbReference type="PROSITE" id="PS50887">
    <property type="entry name" value="GGDEF"/>
    <property type="match status" value="1"/>
</dbReference>
<evidence type="ECO:0000259" key="5">
    <source>
        <dbReference type="PROSITE" id="PS50887"/>
    </source>
</evidence>
<evidence type="ECO:0000256" key="2">
    <source>
        <dbReference type="ARBA" id="ARBA00034247"/>
    </source>
</evidence>
<dbReference type="Gene3D" id="3.30.70.270">
    <property type="match status" value="1"/>
</dbReference>
<dbReference type="InterPro" id="IPR000160">
    <property type="entry name" value="GGDEF_dom"/>
</dbReference>
<accession>A0A7S6UL05</accession>
<dbReference type="Pfam" id="PF00990">
    <property type="entry name" value="GGDEF"/>
    <property type="match status" value="1"/>
</dbReference>
<dbReference type="InterPro" id="IPR011006">
    <property type="entry name" value="CheY-like_superfamily"/>
</dbReference>
<protein>
    <recommendedName>
        <fullName evidence="1">diguanylate cyclase</fullName>
        <ecNumber evidence="1">2.7.7.65</ecNumber>
    </recommendedName>
</protein>
<keyword evidence="3" id="KW-0597">Phosphoprotein</keyword>
<dbReference type="InterPro" id="IPR001789">
    <property type="entry name" value="Sig_transdc_resp-reg_receiver"/>
</dbReference>
<evidence type="ECO:0000313" key="7">
    <source>
        <dbReference type="Proteomes" id="UP000593932"/>
    </source>
</evidence>
<evidence type="ECO:0000259" key="4">
    <source>
        <dbReference type="PROSITE" id="PS50110"/>
    </source>
</evidence>
<feature type="domain" description="Response regulatory" evidence="4">
    <location>
        <begin position="19"/>
        <end position="134"/>
    </location>
</feature>
<dbReference type="Gene3D" id="3.40.50.2300">
    <property type="match status" value="1"/>
</dbReference>
<evidence type="ECO:0000256" key="3">
    <source>
        <dbReference type="PROSITE-ProRule" id="PRU00169"/>
    </source>
</evidence>
<feature type="modified residue" description="4-aspartylphosphate" evidence="3">
    <location>
        <position position="67"/>
    </location>
</feature>
<dbReference type="Pfam" id="PF00072">
    <property type="entry name" value="Response_reg"/>
    <property type="match status" value="1"/>
</dbReference>
<sequence>MSSAERIPSTPLVTGRRARILVVDDQPTNILTLHRLFEDEHDMFMATGGEQALAFCRRTPPDLVLLDVVMPEPGGLAVCRALAADPATRDIPVIFVTGVDDPDGEAACWDAGGVDFITKPFNARTVSHRVRAHLTLKQQADLLRRLAWVDGLTGIANRRHFDDCLQDEWSRCARLGSPLSLVSFDIDHFKRFNDSKGHLAGDDALREVAEAAAACVSRPGDLVARTGGEEFAALLSHVDAHGAAIVAEHIRQAVAELAIAHPDSDLGRISVSVGVATVVPVPGGEPEVLLAAADRALYSAKAAGRNCVRVEPVAGEPALAP</sequence>
<dbReference type="InterPro" id="IPR043128">
    <property type="entry name" value="Rev_trsase/Diguanyl_cyclase"/>
</dbReference>
<dbReference type="PANTHER" id="PTHR45138:SF9">
    <property type="entry name" value="DIGUANYLATE CYCLASE DGCM-RELATED"/>
    <property type="match status" value="1"/>
</dbReference>
<dbReference type="Proteomes" id="UP000593932">
    <property type="component" value="Chromosome"/>
</dbReference>
<dbReference type="SUPFAM" id="SSF52172">
    <property type="entry name" value="CheY-like"/>
    <property type="match status" value="1"/>
</dbReference>
<gene>
    <name evidence="6" type="ORF">INQ42_00715</name>
</gene>